<gene>
    <name evidence="1" type="ORF">OWV82_019324</name>
</gene>
<organism evidence="1 2">
    <name type="scientific">Melia azedarach</name>
    <name type="common">Chinaberry tree</name>
    <dbReference type="NCBI Taxonomy" id="155640"/>
    <lineage>
        <taxon>Eukaryota</taxon>
        <taxon>Viridiplantae</taxon>
        <taxon>Streptophyta</taxon>
        <taxon>Embryophyta</taxon>
        <taxon>Tracheophyta</taxon>
        <taxon>Spermatophyta</taxon>
        <taxon>Magnoliopsida</taxon>
        <taxon>eudicotyledons</taxon>
        <taxon>Gunneridae</taxon>
        <taxon>Pentapetalae</taxon>
        <taxon>rosids</taxon>
        <taxon>malvids</taxon>
        <taxon>Sapindales</taxon>
        <taxon>Meliaceae</taxon>
        <taxon>Melia</taxon>
    </lineage>
</organism>
<evidence type="ECO:0000313" key="2">
    <source>
        <dbReference type="Proteomes" id="UP001164539"/>
    </source>
</evidence>
<name>A0ACC1XDI5_MELAZ</name>
<proteinExistence type="predicted"/>
<evidence type="ECO:0000313" key="1">
    <source>
        <dbReference type="EMBL" id="KAJ4709551.1"/>
    </source>
</evidence>
<protein>
    <submittedName>
        <fullName evidence="1">Uncharacterized protein</fullName>
    </submittedName>
</protein>
<sequence length="124" mass="13326">MSKLSSKFTLLLISLFLSFFFLHSLPISAHNDQRFSLPFSGVPSLRSNSSSSHQHPRVHVKKGARGGSSRGFGGSHGGVTITRGRGRGRGKTSSSATPSAQMSYSFHVVSAIACSLYFSSFLFL</sequence>
<reference evidence="1 2" key="1">
    <citation type="journal article" date="2023" name="Science">
        <title>Complex scaffold remodeling in plant triterpene biosynthesis.</title>
        <authorList>
            <person name="De La Pena R."/>
            <person name="Hodgson H."/>
            <person name="Liu J.C."/>
            <person name="Stephenson M.J."/>
            <person name="Martin A.C."/>
            <person name="Owen C."/>
            <person name="Harkess A."/>
            <person name="Leebens-Mack J."/>
            <person name="Jimenez L.E."/>
            <person name="Osbourn A."/>
            <person name="Sattely E.S."/>
        </authorList>
    </citation>
    <scope>NUCLEOTIDE SEQUENCE [LARGE SCALE GENOMIC DNA]</scope>
    <source>
        <strain evidence="2">cv. JPN11</strain>
        <tissue evidence="1">Leaf</tissue>
    </source>
</reference>
<accession>A0ACC1XDI5</accession>
<comment type="caution">
    <text evidence="1">The sequence shown here is derived from an EMBL/GenBank/DDBJ whole genome shotgun (WGS) entry which is preliminary data.</text>
</comment>
<keyword evidence="2" id="KW-1185">Reference proteome</keyword>
<dbReference type="EMBL" id="CM051403">
    <property type="protein sequence ID" value="KAJ4709551.1"/>
    <property type="molecule type" value="Genomic_DNA"/>
</dbReference>
<dbReference type="Proteomes" id="UP001164539">
    <property type="component" value="Chromosome 10"/>
</dbReference>